<proteinExistence type="predicted"/>
<feature type="region of interest" description="Disordered" evidence="1">
    <location>
        <begin position="158"/>
        <end position="253"/>
    </location>
</feature>
<feature type="compositionally biased region" description="Acidic residues" evidence="1">
    <location>
        <begin position="177"/>
        <end position="204"/>
    </location>
</feature>
<feature type="region of interest" description="Disordered" evidence="1">
    <location>
        <begin position="53"/>
        <end position="118"/>
    </location>
</feature>
<protein>
    <submittedName>
        <fullName evidence="2">Uncharacterized protein</fullName>
    </submittedName>
</protein>
<evidence type="ECO:0000313" key="2">
    <source>
        <dbReference type="EMBL" id="KIL62029.1"/>
    </source>
</evidence>
<reference evidence="2 3" key="1">
    <citation type="submission" date="2014-04" db="EMBL/GenBank/DDBJ databases">
        <title>Evolutionary Origins and Diversification of the Mycorrhizal Mutualists.</title>
        <authorList>
            <consortium name="DOE Joint Genome Institute"/>
            <consortium name="Mycorrhizal Genomics Consortium"/>
            <person name="Kohler A."/>
            <person name="Kuo A."/>
            <person name="Nagy L.G."/>
            <person name="Floudas D."/>
            <person name="Copeland A."/>
            <person name="Barry K.W."/>
            <person name="Cichocki N."/>
            <person name="Veneault-Fourrey C."/>
            <person name="LaButti K."/>
            <person name="Lindquist E.A."/>
            <person name="Lipzen A."/>
            <person name="Lundell T."/>
            <person name="Morin E."/>
            <person name="Murat C."/>
            <person name="Riley R."/>
            <person name="Ohm R."/>
            <person name="Sun H."/>
            <person name="Tunlid A."/>
            <person name="Henrissat B."/>
            <person name="Grigoriev I.V."/>
            <person name="Hibbett D.S."/>
            <person name="Martin F."/>
        </authorList>
    </citation>
    <scope>NUCLEOTIDE SEQUENCE [LARGE SCALE GENOMIC DNA]</scope>
    <source>
        <strain evidence="2 3">Koide BX008</strain>
    </source>
</reference>
<name>A0A0C2T663_AMAMK</name>
<sequence>MNFVNRYGKCKCDCLKYCQGGKIVCYETHRRHEPYRKAAQDAAMQKLLQDIGPLTKANTSSGVGKKKSKKSRVPKGLSSQRAANDNKDYESSTQFDNPRGPSLERDENFPSPSRAISPLDYIDEPITAHFDDPSSLDHMSSGATHVDIRNEIMPDLRNRLEEDGSPGHTTNDNQADISDEMDMEPPEDEDAVRDDGNDDDDGGDDNGVRDNGGSMDDGSDEPEGEDGVGDGDENDGEDGVGVDGDNEAGSLDDEYDVDIMMSTNIDNEIEFDIQQTPRSPHDRLAQSQEIIDAIRDAQFKDDMNDEMLSRMMNPPRSCPNISYLKQVSIRVFDELRHGGP</sequence>
<accession>A0A0C2T663</accession>
<dbReference type="EMBL" id="KN818276">
    <property type="protein sequence ID" value="KIL62029.1"/>
    <property type="molecule type" value="Genomic_DNA"/>
</dbReference>
<dbReference type="InParanoid" id="A0A0C2T663"/>
<feature type="compositionally biased region" description="Basic residues" evidence="1">
    <location>
        <begin position="64"/>
        <end position="73"/>
    </location>
</feature>
<keyword evidence="3" id="KW-1185">Reference proteome</keyword>
<evidence type="ECO:0000313" key="3">
    <source>
        <dbReference type="Proteomes" id="UP000054549"/>
    </source>
</evidence>
<organism evidence="2 3">
    <name type="scientific">Amanita muscaria (strain Koide BX008)</name>
    <dbReference type="NCBI Taxonomy" id="946122"/>
    <lineage>
        <taxon>Eukaryota</taxon>
        <taxon>Fungi</taxon>
        <taxon>Dikarya</taxon>
        <taxon>Basidiomycota</taxon>
        <taxon>Agaricomycotina</taxon>
        <taxon>Agaricomycetes</taxon>
        <taxon>Agaricomycetidae</taxon>
        <taxon>Agaricales</taxon>
        <taxon>Pluteineae</taxon>
        <taxon>Amanitaceae</taxon>
        <taxon>Amanita</taxon>
    </lineage>
</organism>
<feature type="compositionally biased region" description="Acidic residues" evidence="1">
    <location>
        <begin position="217"/>
        <end position="253"/>
    </location>
</feature>
<dbReference type="HOGENOM" id="CLU_816284_0_0_1"/>
<dbReference type="Proteomes" id="UP000054549">
    <property type="component" value="Unassembled WGS sequence"/>
</dbReference>
<feature type="compositionally biased region" description="Polar residues" evidence="1">
    <location>
        <begin position="167"/>
        <end position="176"/>
    </location>
</feature>
<gene>
    <name evidence="2" type="ORF">M378DRAFT_199348</name>
</gene>
<evidence type="ECO:0000256" key="1">
    <source>
        <dbReference type="SAM" id="MobiDB-lite"/>
    </source>
</evidence>
<dbReference type="AlphaFoldDB" id="A0A0C2T663"/>